<dbReference type="EMBL" id="KP136319">
    <property type="protein sequence ID" value="AJF97224.1"/>
    <property type="molecule type" value="Genomic_DNA"/>
</dbReference>
<accession>A0A0B5J188</accession>
<dbReference type="SUPFAM" id="SSF140860">
    <property type="entry name" value="Pseudo ankyrin repeat-like"/>
    <property type="match status" value="1"/>
</dbReference>
<evidence type="ECO:0000313" key="1">
    <source>
        <dbReference type="EMBL" id="AJF97224.1"/>
    </source>
</evidence>
<dbReference type="KEGG" id="vg:23462141"/>
<reference evidence="1 2" key="1">
    <citation type="journal article" date="2015" name="Parasitol. Res.">
        <title>Viruses in close associations with free-living amoebae.</title>
        <authorList>
            <person name="Scheid P."/>
        </authorList>
    </citation>
    <scope>NUCLEOTIDE SEQUENCE [LARGE SCALE GENOMIC DNA]</scope>
    <source>
        <strain evidence="1">KlaHel</strain>
    </source>
</reference>
<sequence length="128" mass="14471">MQMETVTKNDFEPQGDMPVPPEILTMILARTDPVGQFVSRWVCRHWAAYAPAAMRPWYGFTTAAAACGYTRVLEWARANGCPWDTTTCYAAARAGHMRLLVWLNKNECPWDSETFTALAKHGDRAMLE</sequence>
<evidence type="ECO:0000313" key="2">
    <source>
        <dbReference type="Proteomes" id="UP000202511"/>
    </source>
</evidence>
<proteinExistence type="predicted"/>
<dbReference type="Proteomes" id="UP000202511">
    <property type="component" value="Segment"/>
</dbReference>
<dbReference type="RefSeq" id="YP_009119459.1">
    <property type="nucleotide sequence ID" value="NC_026440.1"/>
</dbReference>
<organism evidence="1 2">
    <name type="scientific">Pandoravirus inopinatum</name>
    <dbReference type="NCBI Taxonomy" id="1605721"/>
    <lineage>
        <taxon>Viruses</taxon>
        <taxon>Pandoravirus</taxon>
    </lineage>
</organism>
<dbReference type="GeneID" id="23462141"/>
<name>A0A0B5J188_9VIRU</name>
<protein>
    <submittedName>
        <fullName evidence="1">Ankyrin repeat protein</fullName>
    </submittedName>
</protein>